<reference evidence="1 2" key="1">
    <citation type="submission" date="2016-11" db="EMBL/GenBank/DDBJ databases">
        <authorList>
            <person name="Jaros S."/>
            <person name="Januszkiewicz K."/>
            <person name="Wedrychowicz H."/>
        </authorList>
    </citation>
    <scope>NUCLEOTIDE SEQUENCE [LARGE SCALE GENOMIC DNA]</scope>
    <source>
        <strain evidence="1 2">DSM 17459</strain>
    </source>
</reference>
<organism evidence="1 2">
    <name type="scientific">Lactonifactor longoviformis DSM 17459</name>
    <dbReference type="NCBI Taxonomy" id="1122155"/>
    <lineage>
        <taxon>Bacteria</taxon>
        <taxon>Bacillati</taxon>
        <taxon>Bacillota</taxon>
        <taxon>Clostridia</taxon>
        <taxon>Eubacteriales</taxon>
        <taxon>Clostridiaceae</taxon>
        <taxon>Lactonifactor</taxon>
    </lineage>
</organism>
<dbReference type="EMBL" id="FQVI01000058">
    <property type="protein sequence ID" value="SHF62632.1"/>
    <property type="molecule type" value="Genomic_DNA"/>
</dbReference>
<dbReference type="RefSeq" id="WP_072854917.1">
    <property type="nucleotide sequence ID" value="NZ_FQVI01000058.1"/>
</dbReference>
<keyword evidence="2" id="KW-1185">Reference proteome</keyword>
<sequence>MKKISKTPTIFFDSFEAALLYEEFLQIPNNPFGFSIPPDFIVSSHFMITMIKTAYAVKGWDYIDDC</sequence>
<dbReference type="OrthoDB" id="9862517at2"/>
<dbReference type="AlphaFoldDB" id="A0A1M5D7I8"/>
<evidence type="ECO:0000313" key="1">
    <source>
        <dbReference type="EMBL" id="SHF62632.1"/>
    </source>
</evidence>
<name>A0A1M5D7I8_9CLOT</name>
<accession>A0A1M5D7I8</accession>
<dbReference type="Proteomes" id="UP000184245">
    <property type="component" value="Unassembled WGS sequence"/>
</dbReference>
<evidence type="ECO:0000313" key="2">
    <source>
        <dbReference type="Proteomes" id="UP000184245"/>
    </source>
</evidence>
<proteinExistence type="predicted"/>
<protein>
    <submittedName>
        <fullName evidence="1">Uncharacterized protein</fullName>
    </submittedName>
</protein>
<gene>
    <name evidence="1" type="ORF">SAMN02745158_04433</name>
</gene>